<reference evidence="1 2" key="1">
    <citation type="submission" date="2011-04" db="EMBL/GenBank/DDBJ databases">
        <authorList>
            <person name="Muzny D."/>
            <person name="Qin X."/>
            <person name="Deng J."/>
            <person name="Jiang H."/>
            <person name="Liu Y."/>
            <person name="Qu J."/>
            <person name="Song X.-Z."/>
            <person name="Zhang L."/>
            <person name="Thornton R."/>
            <person name="Coyle M."/>
            <person name="Francisco L."/>
            <person name="Jackson L."/>
            <person name="Javaid M."/>
            <person name="Korchina V."/>
            <person name="Kovar C."/>
            <person name="Mata R."/>
            <person name="Mathew T."/>
            <person name="Ngo R."/>
            <person name="Nguyen L."/>
            <person name="Nguyen N."/>
            <person name="Okwuonu G."/>
            <person name="Ongeri F."/>
            <person name="Pham C."/>
            <person name="Simmons D."/>
            <person name="Wilczek-Boney K."/>
            <person name="Hale W."/>
            <person name="Jakkamsetti A."/>
            <person name="Pham P."/>
            <person name="Ruth R."/>
            <person name="San Lucas F."/>
            <person name="Warren J."/>
            <person name="Zhang J."/>
            <person name="Zhao Z."/>
            <person name="Zhou C."/>
            <person name="Zhu D."/>
            <person name="Lee S."/>
            <person name="Bess C."/>
            <person name="Blankenburg K."/>
            <person name="Forbes L."/>
            <person name="Fu Q."/>
            <person name="Gubbala S."/>
            <person name="Hirani K."/>
            <person name="Jayaseelan J.C."/>
            <person name="Lara F."/>
            <person name="Munidasa M."/>
            <person name="Palculict T."/>
            <person name="Patil S."/>
            <person name="Pu L.-L."/>
            <person name="Saada N."/>
            <person name="Tang L."/>
            <person name="Weissenberger G."/>
            <person name="Zhu Y."/>
            <person name="Hemphill L."/>
            <person name="Shang Y."/>
            <person name="Youmans B."/>
            <person name="Ayvaz T."/>
            <person name="Ross M."/>
            <person name="Santibanez J."/>
            <person name="Aqrawi P."/>
            <person name="Gross S."/>
            <person name="Joshi V."/>
            <person name="Fowler G."/>
            <person name="Nazareth L."/>
            <person name="Reid J."/>
            <person name="Worley K."/>
            <person name="Petrosino J."/>
            <person name="Highlander S."/>
            <person name="Gibbs R."/>
        </authorList>
    </citation>
    <scope>NUCLEOTIDE SEQUENCE [LARGE SCALE GENOMIC DNA]</scope>
    <source>
        <strain evidence="1 2">2681</strain>
    </source>
</reference>
<name>F9DY17_9BACL</name>
<dbReference type="Proteomes" id="UP000005316">
    <property type="component" value="Unassembled WGS sequence"/>
</dbReference>
<gene>
    <name evidence="1" type="ORF">HMPREF9372_3698</name>
</gene>
<accession>F9DY17</accession>
<protein>
    <submittedName>
        <fullName evidence="1">Uncharacterized protein</fullName>
    </submittedName>
</protein>
<dbReference type="AlphaFoldDB" id="F9DY17"/>
<dbReference type="EMBL" id="AFPZ01000121">
    <property type="protein sequence ID" value="EGQ19302.1"/>
    <property type="molecule type" value="Genomic_DNA"/>
</dbReference>
<organism evidence="1 2">
    <name type="scientific">Sporosarcina newyorkensis 2681</name>
    <dbReference type="NCBI Taxonomy" id="1027292"/>
    <lineage>
        <taxon>Bacteria</taxon>
        <taxon>Bacillati</taxon>
        <taxon>Bacillota</taxon>
        <taxon>Bacilli</taxon>
        <taxon>Bacillales</taxon>
        <taxon>Caryophanaceae</taxon>
        <taxon>Sporosarcina</taxon>
    </lineage>
</organism>
<dbReference type="HOGENOM" id="CLU_3222271_0_0_9"/>
<evidence type="ECO:0000313" key="2">
    <source>
        <dbReference type="Proteomes" id="UP000005316"/>
    </source>
</evidence>
<comment type="caution">
    <text evidence="1">The sequence shown here is derived from an EMBL/GenBank/DDBJ whole genome shotgun (WGS) entry which is preliminary data.</text>
</comment>
<proteinExistence type="predicted"/>
<evidence type="ECO:0000313" key="1">
    <source>
        <dbReference type="EMBL" id="EGQ19302.1"/>
    </source>
</evidence>
<sequence length="44" mass="5224">MFTRIAEDESYCIRKRHLKKLTTYAHTKEVKDTSENTPKVSTEH</sequence>